<proteinExistence type="inferred from homology"/>
<evidence type="ECO:0000313" key="9">
    <source>
        <dbReference type="EMBL" id="EGV00092.1"/>
    </source>
</evidence>
<evidence type="ECO:0000256" key="4">
    <source>
        <dbReference type="ARBA" id="ARBA00022833"/>
    </source>
</evidence>
<dbReference type="InterPro" id="IPR006171">
    <property type="entry name" value="TOPRIM_dom"/>
</dbReference>
<dbReference type="InterPro" id="IPR000093">
    <property type="entry name" value="DNA_Rcmb_RecR"/>
</dbReference>
<keyword evidence="4 7" id="KW-0862">Zinc</keyword>
<keyword evidence="2 7" id="KW-0227">DNA damage</keyword>
<dbReference type="PROSITE" id="PS50880">
    <property type="entry name" value="TOPRIM"/>
    <property type="match status" value="1"/>
</dbReference>
<dbReference type="PANTHER" id="PTHR30446">
    <property type="entry name" value="RECOMBINATION PROTEIN RECR"/>
    <property type="match status" value="1"/>
</dbReference>
<keyword evidence="6 7" id="KW-0234">DNA repair</keyword>
<accession>F9UK87</accession>
<protein>
    <recommendedName>
        <fullName evidence="7">Recombination protein RecR</fullName>
    </recommendedName>
</protein>
<dbReference type="STRING" id="1037410.MCSF7_01491"/>
<dbReference type="GO" id="GO:0003677">
    <property type="term" value="F:DNA binding"/>
    <property type="evidence" value="ECO:0007669"/>
    <property type="project" value="UniProtKB-UniRule"/>
</dbReference>
<dbReference type="SUPFAM" id="SSF111304">
    <property type="entry name" value="Recombination protein RecR"/>
    <property type="match status" value="1"/>
</dbReference>
<dbReference type="PANTHER" id="PTHR30446:SF0">
    <property type="entry name" value="RECOMBINATION PROTEIN RECR"/>
    <property type="match status" value="1"/>
</dbReference>
<keyword evidence="3 7" id="KW-0863">Zinc-finger</keyword>
<dbReference type="eggNOG" id="COG0353">
    <property type="taxonomic scope" value="Bacteria"/>
</dbReference>
<dbReference type="Gene3D" id="1.10.8.420">
    <property type="entry name" value="RecR Domain 1"/>
    <property type="match status" value="1"/>
</dbReference>
<keyword evidence="5 7" id="KW-0233">DNA recombination</keyword>
<keyword evidence="10" id="KW-1185">Reference proteome</keyword>
<evidence type="ECO:0000256" key="1">
    <source>
        <dbReference type="ARBA" id="ARBA00022723"/>
    </source>
</evidence>
<evidence type="ECO:0000256" key="3">
    <source>
        <dbReference type="ARBA" id="ARBA00022771"/>
    </source>
</evidence>
<evidence type="ECO:0000259" key="8">
    <source>
        <dbReference type="PROSITE" id="PS50880"/>
    </source>
</evidence>
<dbReference type="Gene3D" id="3.40.1360.10">
    <property type="match status" value="1"/>
</dbReference>
<comment type="caution">
    <text evidence="9">The sequence shown here is derived from an EMBL/GenBank/DDBJ whole genome shotgun (WGS) entry which is preliminary data.</text>
</comment>
<dbReference type="GO" id="GO:0006281">
    <property type="term" value="P:DNA repair"/>
    <property type="evidence" value="ECO:0007669"/>
    <property type="project" value="UniProtKB-UniRule"/>
</dbReference>
<feature type="domain" description="Toprim" evidence="8">
    <location>
        <begin position="77"/>
        <end position="173"/>
    </location>
</feature>
<comment type="function">
    <text evidence="7">May play a role in DNA repair. It seems to be involved in an RecBC-independent recombinational process of DNA repair. It may act with RecF and RecO.</text>
</comment>
<dbReference type="InterPro" id="IPR023627">
    <property type="entry name" value="Rcmb_RecR"/>
</dbReference>
<dbReference type="Proteomes" id="UP000004978">
    <property type="component" value="Unassembled WGS sequence"/>
</dbReference>
<dbReference type="Pfam" id="PF21175">
    <property type="entry name" value="RecR_C"/>
    <property type="match status" value="1"/>
</dbReference>
<feature type="zinc finger region" description="C4-type" evidence="7">
    <location>
        <begin position="56"/>
        <end position="71"/>
    </location>
</feature>
<dbReference type="GO" id="GO:0006310">
    <property type="term" value="P:DNA recombination"/>
    <property type="evidence" value="ECO:0007669"/>
    <property type="project" value="UniProtKB-UniRule"/>
</dbReference>
<evidence type="ECO:0000256" key="6">
    <source>
        <dbReference type="ARBA" id="ARBA00023204"/>
    </source>
</evidence>
<comment type="similarity">
    <text evidence="7">Belongs to the RecR family.</text>
</comment>
<reference evidence="9 10" key="1">
    <citation type="journal article" date="2013" name="Genome Announc.">
        <title>Genome Sequence of Mycoplasma columbinum Strain SF7.</title>
        <authorList>
            <person name="Guo Z."/>
            <person name="Xu X."/>
            <person name="Zheng Q."/>
            <person name="Li T."/>
            <person name="Kuang S."/>
            <person name="Zhang Z."/>
            <person name="Chen Y."/>
            <person name="Lu X."/>
            <person name="Zhou R."/>
            <person name="Bi D."/>
            <person name="Jin H."/>
        </authorList>
    </citation>
    <scope>NUCLEOTIDE SEQUENCE [LARGE SCALE GENOMIC DNA]</scope>
    <source>
        <strain evidence="9 10">SF7</strain>
    </source>
</reference>
<evidence type="ECO:0000256" key="5">
    <source>
        <dbReference type="ARBA" id="ARBA00023172"/>
    </source>
</evidence>
<sequence length="197" mass="22881">MQIETIESLNKKLTSLPGISKKQAEKISNFLMQVDKEYLDDLIEHFMSLKKRISFCSKCNFIEEDNKCLSCYENKEKNLMIVESPAIVKKISNMDFFKGYFYVLPSLVTIKAQLKDELDLDFSHLLNFIRDKNINEVIIVLSPTIDGEITTNYLMNKLDEEKIKNSRAAIGMPMNSNIDYLDTFTIKQSIENRNNKK</sequence>
<dbReference type="AlphaFoldDB" id="F9UK87"/>
<dbReference type="RefSeq" id="WP_006608705.1">
    <property type="nucleotide sequence ID" value="NZ_AFXA01000011.1"/>
</dbReference>
<keyword evidence="1 7" id="KW-0479">Metal-binding</keyword>
<dbReference type="GO" id="GO:0008270">
    <property type="term" value="F:zinc ion binding"/>
    <property type="evidence" value="ECO:0007669"/>
    <property type="project" value="UniProtKB-KW"/>
</dbReference>
<gene>
    <name evidence="7" type="primary">recR</name>
    <name evidence="9" type="ORF">MCSF7_01491</name>
</gene>
<evidence type="ECO:0000256" key="7">
    <source>
        <dbReference type="HAMAP-Rule" id="MF_00017"/>
    </source>
</evidence>
<organism evidence="9 10">
    <name type="scientific">Mycoplasmopsis columbina SF7</name>
    <dbReference type="NCBI Taxonomy" id="1037410"/>
    <lineage>
        <taxon>Bacteria</taxon>
        <taxon>Bacillati</taxon>
        <taxon>Mycoplasmatota</taxon>
        <taxon>Mycoplasmoidales</taxon>
        <taxon>Metamycoplasmataceae</taxon>
        <taxon>Mycoplasmopsis</taxon>
    </lineage>
</organism>
<evidence type="ECO:0000256" key="2">
    <source>
        <dbReference type="ARBA" id="ARBA00022763"/>
    </source>
</evidence>
<name>F9UK87_9BACT</name>
<dbReference type="HAMAP" id="MF_00017">
    <property type="entry name" value="RecR"/>
    <property type="match status" value="1"/>
</dbReference>
<evidence type="ECO:0000313" key="10">
    <source>
        <dbReference type="Proteomes" id="UP000004978"/>
    </source>
</evidence>
<dbReference type="EMBL" id="AFXA01000011">
    <property type="protein sequence ID" value="EGV00092.1"/>
    <property type="molecule type" value="Genomic_DNA"/>
</dbReference>
<dbReference type="Pfam" id="PF13662">
    <property type="entry name" value="Toprim_4"/>
    <property type="match status" value="1"/>
</dbReference>